<accession>A0ABQ7HV78</accession>
<dbReference type="InterPro" id="IPR050836">
    <property type="entry name" value="SDS22/Internalin_LRR"/>
</dbReference>
<dbReference type="Gene3D" id="3.80.10.10">
    <property type="entry name" value="Ribonuclease Inhibitor"/>
    <property type="match status" value="2"/>
</dbReference>
<dbReference type="EMBL" id="SBIQ01000554">
    <property type="protein sequence ID" value="KAF7675368.1"/>
    <property type="molecule type" value="Genomic_DNA"/>
</dbReference>
<dbReference type="Proteomes" id="UP001516464">
    <property type="component" value="Unassembled WGS sequence"/>
</dbReference>
<evidence type="ECO:0000313" key="3">
    <source>
        <dbReference type="EMBL" id="KAF7675368.1"/>
    </source>
</evidence>
<reference evidence="3 4" key="1">
    <citation type="submission" date="2019-01" db="EMBL/GenBank/DDBJ databases">
        <title>Genomes sequencing and comparative genomics of infectious freshwater microsporidia, Cucumispora dikerogammari and Thelohania contejeani.</title>
        <authorList>
            <person name="Cormier A."/>
            <person name="Giraud I."/>
            <person name="Wattier R."/>
            <person name="Teixeira M."/>
            <person name="Grandjean F."/>
            <person name="Rigaud T."/>
            <person name="Cordaux R."/>
        </authorList>
    </citation>
    <scope>NUCLEOTIDE SEQUENCE [LARGE SCALE GENOMIC DNA]</scope>
    <source>
        <strain evidence="3">T1</strain>
        <tissue evidence="3">Spores</tissue>
    </source>
</reference>
<evidence type="ECO:0000313" key="4">
    <source>
        <dbReference type="Proteomes" id="UP001516464"/>
    </source>
</evidence>
<proteinExistence type="predicted"/>
<dbReference type="SMART" id="SM00369">
    <property type="entry name" value="LRR_TYP"/>
    <property type="match status" value="3"/>
</dbReference>
<name>A0ABQ7HV78_9MICR</name>
<dbReference type="InterPro" id="IPR025875">
    <property type="entry name" value="Leu-rich_rpt_4"/>
</dbReference>
<dbReference type="PROSITE" id="PS51450">
    <property type="entry name" value="LRR"/>
    <property type="match status" value="4"/>
</dbReference>
<protein>
    <submittedName>
        <fullName evidence="3">Protein phosphatase 1 regulatory subunit SDS22</fullName>
    </submittedName>
</protein>
<dbReference type="Pfam" id="PF12799">
    <property type="entry name" value="LRR_4"/>
    <property type="match status" value="3"/>
</dbReference>
<evidence type="ECO:0000256" key="2">
    <source>
        <dbReference type="ARBA" id="ARBA00022737"/>
    </source>
</evidence>
<dbReference type="InterPro" id="IPR003591">
    <property type="entry name" value="Leu-rich_rpt_typical-subtyp"/>
</dbReference>
<dbReference type="InterPro" id="IPR032675">
    <property type="entry name" value="LRR_dom_sf"/>
</dbReference>
<comment type="caution">
    <text evidence="3">The sequence shown here is derived from an EMBL/GenBank/DDBJ whole genome shotgun (WGS) entry which is preliminary data.</text>
</comment>
<gene>
    <name evidence="3" type="primary">sds22</name>
    <name evidence="3" type="ORF">TCON_2715</name>
</gene>
<dbReference type="PANTHER" id="PTHR46652">
    <property type="entry name" value="LEUCINE-RICH REPEAT AND IQ DOMAIN-CONTAINING PROTEIN 1-RELATED"/>
    <property type="match status" value="1"/>
</dbReference>
<dbReference type="SUPFAM" id="SSF52058">
    <property type="entry name" value="L domain-like"/>
    <property type="match status" value="1"/>
</dbReference>
<sequence>MNTEDNELYLVHMKLTEIPGLKPNLKKLVLHRNLITSMDLIKSNTLEELDLNDNKITVIKDLENTPNLKVLDLSFNCISHIPDINLIFLEELYLICNDITEISGLNLPSLKKLDIASNNISKIKNLELLVNLEELYLGNNDIEVLENIEHLSKLKVLGIQNNLLTYVDCLKIPKSIKSLLLYENHKLTKIDNINYLSNLNYLDIEKTGIKEAPAELSSTIDIDI</sequence>
<keyword evidence="2" id="KW-0677">Repeat</keyword>
<dbReference type="InterPro" id="IPR001611">
    <property type="entry name" value="Leu-rich_rpt"/>
</dbReference>
<keyword evidence="1" id="KW-0433">Leucine-rich repeat</keyword>
<dbReference type="SMART" id="SM00365">
    <property type="entry name" value="LRR_SD22"/>
    <property type="match status" value="4"/>
</dbReference>
<evidence type="ECO:0000256" key="1">
    <source>
        <dbReference type="ARBA" id="ARBA00022614"/>
    </source>
</evidence>
<organism evidence="3 4">
    <name type="scientific">Astathelohania contejeani</name>
    <dbReference type="NCBI Taxonomy" id="164912"/>
    <lineage>
        <taxon>Eukaryota</taxon>
        <taxon>Fungi</taxon>
        <taxon>Fungi incertae sedis</taxon>
        <taxon>Microsporidia</taxon>
        <taxon>Astathelohaniidae</taxon>
        <taxon>Astathelohania</taxon>
    </lineage>
</organism>
<keyword evidence="4" id="KW-1185">Reference proteome</keyword>
<dbReference type="PANTHER" id="PTHR46652:SF3">
    <property type="entry name" value="LEUCINE-RICH REPEAT-CONTAINING PROTEIN 9"/>
    <property type="match status" value="1"/>
</dbReference>